<dbReference type="Proteomes" id="UP000007013">
    <property type="component" value="Chromosome"/>
</dbReference>
<name>B1ZN55_OPITP</name>
<evidence type="ECO:0000313" key="8">
    <source>
        <dbReference type="Proteomes" id="UP000007013"/>
    </source>
</evidence>
<evidence type="ECO:0000256" key="1">
    <source>
        <dbReference type="ARBA" id="ARBA00005964"/>
    </source>
</evidence>
<dbReference type="InterPro" id="IPR002018">
    <property type="entry name" value="CarbesteraseB"/>
</dbReference>
<dbReference type="AlphaFoldDB" id="B1ZN55"/>
<keyword evidence="3" id="KW-1015">Disulfide bond</keyword>
<dbReference type="Gene3D" id="3.40.50.1820">
    <property type="entry name" value="alpha/beta hydrolase"/>
    <property type="match status" value="1"/>
</dbReference>
<dbReference type="InterPro" id="IPR000997">
    <property type="entry name" value="Cholinesterase"/>
</dbReference>
<sequence>MKTPLLRFASLLALMPVCFLIAADGPADRPAPVLTEYGLVQGAAEQDLTVYRGIPFAAAPVSELRWRAPHPAAKWDGVRETTSFAADPYQGDGKGNVSEDCLYLNIWTPAKSARERLPVLVWIYGGGFSFGSTSTPVHNGEHLARKGVVLVTLNYRVGPLGFLAHPELSAESPHHVSGNYGLQDQIAGLKWVKKNIAGFGGDPERVTIFGESAGGISVSMLCASPEAKGLFRGAISQSGGSFGPVRVTTYPGENMRGLADAEQAGVAYMKKAGAASIAELRQLAPDKLPAGWGSGAAWPIVDGWVIPNDQYKLYSAGRYNQVDILVGYNSDEGLSFSREKTPDEFIAGVKARYGKFADDLLKVYPVGTDSVPKTARDLMRDAAFGWHTWAWATFQARAGDSKVFYYYFDQHAEHPAGSPEADHGTPHGVDVPYVFQTLDPKNPNTTPADLAMSDLLSTYWTNFAKRGDPNGAGVPAWPRFTDGDRRVMYFHNGATVGPVPSADALAVLDRYFAWRRTPEGEAASK</sequence>
<gene>
    <name evidence="7" type="ordered locus">Oter_3226</name>
</gene>
<evidence type="ECO:0000256" key="5">
    <source>
        <dbReference type="RuleBase" id="RU361235"/>
    </source>
</evidence>
<feature type="active site" description="Charge relay system" evidence="4">
    <location>
        <position position="427"/>
    </location>
</feature>
<keyword evidence="8" id="KW-1185">Reference proteome</keyword>
<dbReference type="InterPro" id="IPR019819">
    <property type="entry name" value="Carboxylesterase_B_CS"/>
</dbReference>
<feature type="active site" description="Charge relay system" evidence="4">
    <location>
        <position position="332"/>
    </location>
</feature>
<dbReference type="PROSITE" id="PS00122">
    <property type="entry name" value="CARBOXYLESTERASE_B_1"/>
    <property type="match status" value="1"/>
</dbReference>
<feature type="active site" description="Acyl-ester intermediate" evidence="4">
    <location>
        <position position="212"/>
    </location>
</feature>
<dbReference type="Pfam" id="PF00135">
    <property type="entry name" value="COesterase"/>
    <property type="match status" value="1"/>
</dbReference>
<reference evidence="7 8" key="1">
    <citation type="journal article" date="2011" name="J. Bacteriol.">
        <title>Genome sequence of the verrucomicrobium Opitutus terrae PB90-1, an abundant inhabitant of rice paddy soil ecosystems.</title>
        <authorList>
            <person name="van Passel M.W."/>
            <person name="Kant R."/>
            <person name="Palva A."/>
            <person name="Copeland A."/>
            <person name="Lucas S."/>
            <person name="Lapidus A."/>
            <person name="Glavina del Rio T."/>
            <person name="Pitluck S."/>
            <person name="Goltsman E."/>
            <person name="Clum A."/>
            <person name="Sun H."/>
            <person name="Schmutz J."/>
            <person name="Larimer F.W."/>
            <person name="Land M.L."/>
            <person name="Hauser L."/>
            <person name="Kyrpides N."/>
            <person name="Mikhailova N."/>
            <person name="Richardson P.P."/>
            <person name="Janssen P.H."/>
            <person name="de Vos W.M."/>
            <person name="Smidt H."/>
        </authorList>
    </citation>
    <scope>NUCLEOTIDE SEQUENCE [LARGE SCALE GENOMIC DNA]</scope>
    <source>
        <strain evidence="8">DSM 11246 / JCM 15787 / PB90-1</strain>
    </source>
</reference>
<dbReference type="PROSITE" id="PS00941">
    <property type="entry name" value="CARBOXYLESTERASE_B_2"/>
    <property type="match status" value="1"/>
</dbReference>
<feature type="chain" id="PRO_5005122641" description="Carboxylic ester hydrolase" evidence="5">
    <location>
        <begin position="23"/>
        <end position="525"/>
    </location>
</feature>
<dbReference type="HOGENOM" id="CLU_006586_16_4_0"/>
<comment type="similarity">
    <text evidence="1 5">Belongs to the type-B carboxylesterase/lipase family.</text>
</comment>
<feature type="domain" description="Carboxylesterase type B" evidence="6">
    <location>
        <begin position="33"/>
        <end position="494"/>
    </location>
</feature>
<dbReference type="InterPro" id="IPR050654">
    <property type="entry name" value="AChE-related_enzymes"/>
</dbReference>
<organism evidence="7 8">
    <name type="scientific">Opitutus terrae (strain DSM 11246 / JCM 15787 / PB90-1)</name>
    <dbReference type="NCBI Taxonomy" id="452637"/>
    <lineage>
        <taxon>Bacteria</taxon>
        <taxon>Pseudomonadati</taxon>
        <taxon>Verrucomicrobiota</taxon>
        <taxon>Opitutia</taxon>
        <taxon>Opitutales</taxon>
        <taxon>Opitutaceae</taxon>
        <taxon>Opitutus</taxon>
    </lineage>
</organism>
<dbReference type="KEGG" id="ote:Oter_3226"/>
<evidence type="ECO:0000256" key="2">
    <source>
        <dbReference type="ARBA" id="ARBA00022801"/>
    </source>
</evidence>
<dbReference type="EC" id="3.1.1.-" evidence="5"/>
<dbReference type="STRING" id="452637.Oter_3226"/>
<protein>
    <recommendedName>
        <fullName evidence="5">Carboxylic ester hydrolase</fullName>
        <ecNumber evidence="5">3.1.1.-</ecNumber>
    </recommendedName>
</protein>
<dbReference type="PANTHER" id="PTHR43918:SF4">
    <property type="entry name" value="CARBOXYLIC ESTER HYDROLASE"/>
    <property type="match status" value="1"/>
</dbReference>
<evidence type="ECO:0000313" key="7">
    <source>
        <dbReference type="EMBL" id="ACB76506.1"/>
    </source>
</evidence>
<dbReference type="ESTHER" id="opitp-b1zn55">
    <property type="family name" value="Carb_B_Bacteria"/>
</dbReference>
<accession>B1ZN55</accession>
<evidence type="ECO:0000256" key="4">
    <source>
        <dbReference type="PIRSR" id="PIRSR600997-1"/>
    </source>
</evidence>
<dbReference type="eggNOG" id="COG2272">
    <property type="taxonomic scope" value="Bacteria"/>
</dbReference>
<dbReference type="OrthoDB" id="9775851at2"/>
<dbReference type="RefSeq" id="WP_012376035.1">
    <property type="nucleotide sequence ID" value="NC_010571.1"/>
</dbReference>
<proteinExistence type="inferred from homology"/>
<dbReference type="InterPro" id="IPR019826">
    <property type="entry name" value="Carboxylesterase_B_AS"/>
</dbReference>
<evidence type="ECO:0000259" key="6">
    <source>
        <dbReference type="Pfam" id="PF00135"/>
    </source>
</evidence>
<dbReference type="GO" id="GO:0004104">
    <property type="term" value="F:cholinesterase activity"/>
    <property type="evidence" value="ECO:0007669"/>
    <property type="project" value="InterPro"/>
</dbReference>
<dbReference type="InterPro" id="IPR029058">
    <property type="entry name" value="AB_hydrolase_fold"/>
</dbReference>
<dbReference type="PANTHER" id="PTHR43918">
    <property type="entry name" value="ACETYLCHOLINESTERASE"/>
    <property type="match status" value="1"/>
</dbReference>
<dbReference type="PRINTS" id="PR00878">
    <property type="entry name" value="CHOLNESTRASE"/>
</dbReference>
<keyword evidence="2 5" id="KW-0378">Hydrolase</keyword>
<feature type="signal peptide" evidence="5">
    <location>
        <begin position="1"/>
        <end position="22"/>
    </location>
</feature>
<keyword evidence="5" id="KW-0732">Signal</keyword>
<dbReference type="EMBL" id="CP001032">
    <property type="protein sequence ID" value="ACB76506.1"/>
    <property type="molecule type" value="Genomic_DNA"/>
</dbReference>
<dbReference type="SUPFAM" id="SSF53474">
    <property type="entry name" value="alpha/beta-Hydrolases"/>
    <property type="match status" value="1"/>
</dbReference>
<evidence type="ECO:0000256" key="3">
    <source>
        <dbReference type="ARBA" id="ARBA00023157"/>
    </source>
</evidence>